<keyword evidence="2" id="KW-1185">Reference proteome</keyword>
<dbReference type="AlphaFoldDB" id="A0A1Z3HGL8"/>
<proteinExistence type="predicted"/>
<reference evidence="1 2" key="1">
    <citation type="journal article" date="2016" name="Biochim. Biophys. Acta">
        <title>Characterization of red-shifted phycobilisomes isolated from the chlorophyll f-containing cyanobacterium Halomicronema hongdechloris.</title>
        <authorList>
            <person name="Li Y."/>
            <person name="Lin Y."/>
            <person name="Garvey C.J."/>
            <person name="Birch D."/>
            <person name="Corkery R.W."/>
            <person name="Loughlin P.C."/>
            <person name="Scheer H."/>
            <person name="Willows R.D."/>
            <person name="Chen M."/>
        </authorList>
    </citation>
    <scope>NUCLEOTIDE SEQUENCE [LARGE SCALE GENOMIC DNA]</scope>
    <source>
        <strain evidence="1 2">C2206</strain>
    </source>
</reference>
<dbReference type="Proteomes" id="UP000191901">
    <property type="component" value="Chromosome"/>
</dbReference>
<evidence type="ECO:0000313" key="1">
    <source>
        <dbReference type="EMBL" id="ASC69459.1"/>
    </source>
</evidence>
<accession>A0A1Z3HGL8</accession>
<dbReference type="EMBL" id="CP021983">
    <property type="protein sequence ID" value="ASC69459.1"/>
    <property type="molecule type" value="Genomic_DNA"/>
</dbReference>
<evidence type="ECO:0000313" key="2">
    <source>
        <dbReference type="Proteomes" id="UP000191901"/>
    </source>
</evidence>
<sequence length="108" mass="12398">MGMKHGRVSPNLDQHMADEMNCKGNYYCSRLRAACDFRIVDLPSDELVAWIVAQGLPFDSLYFYGAERPIYISYGPQHKHDIWTFTEKGTPTRKGLKAWRDRPTSSKG</sequence>
<name>A0A1Z3HGL8_9CYAN</name>
<dbReference type="KEGG" id="hhg:XM38_003860"/>
<protein>
    <submittedName>
        <fullName evidence="1">Uncharacterized protein</fullName>
    </submittedName>
</protein>
<organism evidence="1 2">
    <name type="scientific">Halomicronema hongdechloris C2206</name>
    <dbReference type="NCBI Taxonomy" id="1641165"/>
    <lineage>
        <taxon>Bacteria</taxon>
        <taxon>Bacillati</taxon>
        <taxon>Cyanobacteriota</taxon>
        <taxon>Cyanophyceae</taxon>
        <taxon>Nodosilineales</taxon>
        <taxon>Nodosilineaceae</taxon>
        <taxon>Halomicronema</taxon>
    </lineage>
</organism>
<gene>
    <name evidence="1" type="ORF">XM38_003860</name>
</gene>